<gene>
    <name evidence="1" type="ORF">SCLCIDRAFT_1225102</name>
</gene>
<sequence length="53" mass="5707">MSGLTGVDKKSVFSGGLPDANRNSVCNAYANLEGYYALGFIVPSKRVHPFQET</sequence>
<keyword evidence="2" id="KW-1185">Reference proteome</keyword>
<accession>A0A0C3CQD4</accession>
<dbReference type="EMBL" id="KN822328">
    <property type="protein sequence ID" value="KIM50795.1"/>
    <property type="molecule type" value="Genomic_DNA"/>
</dbReference>
<dbReference type="Proteomes" id="UP000053989">
    <property type="component" value="Unassembled WGS sequence"/>
</dbReference>
<dbReference type="AlphaFoldDB" id="A0A0C3CQD4"/>
<organism evidence="1 2">
    <name type="scientific">Scleroderma citrinum Foug A</name>
    <dbReference type="NCBI Taxonomy" id="1036808"/>
    <lineage>
        <taxon>Eukaryota</taxon>
        <taxon>Fungi</taxon>
        <taxon>Dikarya</taxon>
        <taxon>Basidiomycota</taxon>
        <taxon>Agaricomycotina</taxon>
        <taxon>Agaricomycetes</taxon>
        <taxon>Agaricomycetidae</taxon>
        <taxon>Boletales</taxon>
        <taxon>Sclerodermatineae</taxon>
        <taxon>Sclerodermataceae</taxon>
        <taxon>Scleroderma</taxon>
    </lineage>
</organism>
<dbReference type="HOGENOM" id="CLU_3070045_0_0_1"/>
<reference evidence="1 2" key="1">
    <citation type="submission" date="2014-04" db="EMBL/GenBank/DDBJ databases">
        <authorList>
            <consortium name="DOE Joint Genome Institute"/>
            <person name="Kuo A."/>
            <person name="Kohler A."/>
            <person name="Nagy L.G."/>
            <person name="Floudas D."/>
            <person name="Copeland A."/>
            <person name="Barry K.W."/>
            <person name="Cichocki N."/>
            <person name="Veneault-Fourrey C."/>
            <person name="LaButti K."/>
            <person name="Lindquist E.A."/>
            <person name="Lipzen A."/>
            <person name="Lundell T."/>
            <person name="Morin E."/>
            <person name="Murat C."/>
            <person name="Sun H."/>
            <person name="Tunlid A."/>
            <person name="Henrissat B."/>
            <person name="Grigoriev I.V."/>
            <person name="Hibbett D.S."/>
            <person name="Martin F."/>
            <person name="Nordberg H.P."/>
            <person name="Cantor M.N."/>
            <person name="Hua S.X."/>
        </authorList>
    </citation>
    <scope>NUCLEOTIDE SEQUENCE [LARGE SCALE GENOMIC DNA]</scope>
    <source>
        <strain evidence="1 2">Foug A</strain>
    </source>
</reference>
<protein>
    <submittedName>
        <fullName evidence="1">Uncharacterized protein</fullName>
    </submittedName>
</protein>
<name>A0A0C3CQD4_9AGAM</name>
<proteinExistence type="predicted"/>
<evidence type="ECO:0000313" key="1">
    <source>
        <dbReference type="EMBL" id="KIM50795.1"/>
    </source>
</evidence>
<reference evidence="2" key="2">
    <citation type="submission" date="2015-01" db="EMBL/GenBank/DDBJ databases">
        <title>Evolutionary Origins and Diversification of the Mycorrhizal Mutualists.</title>
        <authorList>
            <consortium name="DOE Joint Genome Institute"/>
            <consortium name="Mycorrhizal Genomics Consortium"/>
            <person name="Kohler A."/>
            <person name="Kuo A."/>
            <person name="Nagy L.G."/>
            <person name="Floudas D."/>
            <person name="Copeland A."/>
            <person name="Barry K.W."/>
            <person name="Cichocki N."/>
            <person name="Veneault-Fourrey C."/>
            <person name="LaButti K."/>
            <person name="Lindquist E.A."/>
            <person name="Lipzen A."/>
            <person name="Lundell T."/>
            <person name="Morin E."/>
            <person name="Murat C."/>
            <person name="Riley R."/>
            <person name="Ohm R."/>
            <person name="Sun H."/>
            <person name="Tunlid A."/>
            <person name="Henrissat B."/>
            <person name="Grigoriev I.V."/>
            <person name="Hibbett D.S."/>
            <person name="Martin F."/>
        </authorList>
    </citation>
    <scope>NUCLEOTIDE SEQUENCE [LARGE SCALE GENOMIC DNA]</scope>
    <source>
        <strain evidence="2">Foug A</strain>
    </source>
</reference>
<evidence type="ECO:0000313" key="2">
    <source>
        <dbReference type="Proteomes" id="UP000053989"/>
    </source>
</evidence>
<dbReference type="InParanoid" id="A0A0C3CQD4"/>